<dbReference type="AlphaFoldDB" id="A0A0K8RBE9"/>
<accession>A0A0K8RBE9</accession>
<keyword evidence="4" id="KW-0325">Glycoprotein</keyword>
<keyword evidence="3 6" id="KW-0732">Signal</keyword>
<comment type="similarity">
    <text evidence="5">Belongs to the salp15 family.</text>
</comment>
<organism evidence="7">
    <name type="scientific">Ixodes ricinus</name>
    <name type="common">Common tick</name>
    <name type="synonym">Acarus ricinus</name>
    <dbReference type="NCBI Taxonomy" id="34613"/>
    <lineage>
        <taxon>Eukaryota</taxon>
        <taxon>Metazoa</taxon>
        <taxon>Ecdysozoa</taxon>
        <taxon>Arthropoda</taxon>
        <taxon>Chelicerata</taxon>
        <taxon>Arachnida</taxon>
        <taxon>Acari</taxon>
        <taxon>Parasitiformes</taxon>
        <taxon>Ixodida</taxon>
        <taxon>Ixodoidea</taxon>
        <taxon>Ixodidae</taxon>
        <taxon>Ixodinae</taxon>
        <taxon>Ixodes</taxon>
    </lineage>
</organism>
<reference evidence="7" key="1">
    <citation type="submission" date="2012-12" db="EMBL/GenBank/DDBJ databases">
        <title>Identification and characterization of a phenylalanine ammonia-lyase gene family in Isatis indigotica Fort.</title>
        <authorList>
            <person name="Liu Q."/>
            <person name="Chen J."/>
            <person name="Zhou X."/>
            <person name="Di P."/>
            <person name="Xiao Y."/>
            <person name="Xuan H."/>
            <person name="Zhang L."/>
            <person name="Chen W."/>
        </authorList>
    </citation>
    <scope>NUCLEOTIDE SEQUENCE</scope>
    <source>
        <tissue evidence="7">Salivary gland</tissue>
    </source>
</reference>
<evidence type="ECO:0000256" key="2">
    <source>
        <dbReference type="ARBA" id="ARBA00022525"/>
    </source>
</evidence>
<name>A0A0K8RBE9_IXORI</name>
<protein>
    <submittedName>
        <fullName evidence="7">Putative ixostatin</fullName>
    </submittedName>
</protein>
<comment type="subcellular location">
    <subcellularLocation>
        <location evidence="1">Secreted</location>
    </subcellularLocation>
</comment>
<dbReference type="Pfam" id="PF12115">
    <property type="entry name" value="Salp15"/>
    <property type="match status" value="1"/>
</dbReference>
<keyword evidence="2" id="KW-0964">Secreted</keyword>
<proteinExistence type="evidence at transcript level"/>
<evidence type="ECO:0000256" key="5">
    <source>
        <dbReference type="ARBA" id="ARBA00034321"/>
    </source>
</evidence>
<dbReference type="InterPro" id="IPR021971">
    <property type="entry name" value="Salp15"/>
</dbReference>
<evidence type="ECO:0000256" key="4">
    <source>
        <dbReference type="ARBA" id="ARBA00023180"/>
    </source>
</evidence>
<evidence type="ECO:0000256" key="1">
    <source>
        <dbReference type="ARBA" id="ARBA00004613"/>
    </source>
</evidence>
<feature type="chain" id="PRO_5007414668" evidence="6">
    <location>
        <begin position="19"/>
        <end position="122"/>
    </location>
</feature>
<dbReference type="EMBL" id="GADI01005343">
    <property type="protein sequence ID" value="JAA68465.1"/>
    <property type="molecule type" value="mRNA"/>
</dbReference>
<sequence>MNKAIFIVVVTSYLLCHAVSEQQRWADVEQEYGSYECMVNLISKLEKACQDFGTSGVETVNFTACKMGCKIHTNSGFVNIPYNIPDNTPCGFLGEVCLNGTCVGDCDSSVPYGCRSKPIVKH</sequence>
<feature type="signal peptide" evidence="6">
    <location>
        <begin position="1"/>
        <end position="18"/>
    </location>
</feature>
<dbReference type="GO" id="GO:0005576">
    <property type="term" value="C:extracellular region"/>
    <property type="evidence" value="ECO:0007669"/>
    <property type="project" value="UniProtKB-SubCell"/>
</dbReference>
<evidence type="ECO:0000313" key="7">
    <source>
        <dbReference type="EMBL" id="JAA68465.1"/>
    </source>
</evidence>
<dbReference type="EMBL" id="GADI01005344">
    <property type="protein sequence ID" value="JAA68464.1"/>
    <property type="molecule type" value="mRNA"/>
</dbReference>
<evidence type="ECO:0000256" key="6">
    <source>
        <dbReference type="SAM" id="SignalP"/>
    </source>
</evidence>
<evidence type="ECO:0000256" key="3">
    <source>
        <dbReference type="ARBA" id="ARBA00022729"/>
    </source>
</evidence>